<protein>
    <submittedName>
        <fullName evidence="1">Uncharacterized protein</fullName>
    </submittedName>
</protein>
<dbReference type="Proteomes" id="UP000499080">
    <property type="component" value="Unassembled WGS sequence"/>
</dbReference>
<name>A0A4Y2NRJ7_ARAVE</name>
<comment type="caution">
    <text evidence="1">The sequence shown here is derived from an EMBL/GenBank/DDBJ whole genome shotgun (WGS) entry which is preliminary data.</text>
</comment>
<accession>A0A4Y2NRJ7</accession>
<evidence type="ECO:0000313" key="1">
    <source>
        <dbReference type="EMBL" id="GBN41342.1"/>
    </source>
</evidence>
<gene>
    <name evidence="1" type="ORF">AVEN_250850_1</name>
</gene>
<sequence>MAIINSWPWCKGDANCSGIPQKSYIELLALHIPNSRSYLIFKSVSSPYQTRTYIRPCQTTTKEKLNQSVRSRSDVRFDGINHMIERSSKQQRCKLESCTFKTTSFCEKCEAY</sequence>
<proteinExistence type="predicted"/>
<organism evidence="1 2">
    <name type="scientific">Araneus ventricosus</name>
    <name type="common">Orbweaver spider</name>
    <name type="synonym">Epeira ventricosa</name>
    <dbReference type="NCBI Taxonomy" id="182803"/>
    <lineage>
        <taxon>Eukaryota</taxon>
        <taxon>Metazoa</taxon>
        <taxon>Ecdysozoa</taxon>
        <taxon>Arthropoda</taxon>
        <taxon>Chelicerata</taxon>
        <taxon>Arachnida</taxon>
        <taxon>Araneae</taxon>
        <taxon>Araneomorphae</taxon>
        <taxon>Entelegynae</taxon>
        <taxon>Araneoidea</taxon>
        <taxon>Araneidae</taxon>
        <taxon>Araneus</taxon>
    </lineage>
</organism>
<dbReference type="AlphaFoldDB" id="A0A4Y2NRJ7"/>
<reference evidence="1 2" key="1">
    <citation type="journal article" date="2019" name="Sci. Rep.">
        <title>Orb-weaving spider Araneus ventricosus genome elucidates the spidroin gene catalogue.</title>
        <authorList>
            <person name="Kono N."/>
            <person name="Nakamura H."/>
            <person name="Ohtoshi R."/>
            <person name="Moran D.A.P."/>
            <person name="Shinohara A."/>
            <person name="Yoshida Y."/>
            <person name="Fujiwara M."/>
            <person name="Mori M."/>
            <person name="Tomita M."/>
            <person name="Arakawa K."/>
        </authorList>
    </citation>
    <scope>NUCLEOTIDE SEQUENCE [LARGE SCALE GENOMIC DNA]</scope>
</reference>
<evidence type="ECO:0000313" key="2">
    <source>
        <dbReference type="Proteomes" id="UP000499080"/>
    </source>
</evidence>
<keyword evidence="2" id="KW-1185">Reference proteome</keyword>
<dbReference type="EMBL" id="BGPR01129125">
    <property type="protein sequence ID" value="GBN41342.1"/>
    <property type="molecule type" value="Genomic_DNA"/>
</dbReference>